<keyword evidence="2" id="KW-1185">Reference proteome</keyword>
<evidence type="ECO:0000313" key="1">
    <source>
        <dbReference type="EMBL" id="KAG8075896.1"/>
    </source>
</evidence>
<protein>
    <submittedName>
        <fullName evidence="1">Uncharacterized protein</fullName>
    </submittedName>
</protein>
<reference evidence="1" key="2">
    <citation type="submission" date="2021-02" db="EMBL/GenBank/DDBJ databases">
        <authorList>
            <person name="Kimball J.A."/>
            <person name="Haas M.W."/>
            <person name="Macchietto M."/>
            <person name="Kono T."/>
            <person name="Duquette J."/>
            <person name="Shao M."/>
        </authorList>
    </citation>
    <scope>NUCLEOTIDE SEQUENCE</scope>
    <source>
        <tissue evidence="1">Fresh leaf tissue</tissue>
    </source>
</reference>
<evidence type="ECO:0000313" key="2">
    <source>
        <dbReference type="Proteomes" id="UP000729402"/>
    </source>
</evidence>
<reference evidence="1" key="1">
    <citation type="journal article" date="2021" name="bioRxiv">
        <title>Whole Genome Assembly and Annotation of Northern Wild Rice, Zizania palustris L., Supports a Whole Genome Duplication in the Zizania Genus.</title>
        <authorList>
            <person name="Haas M."/>
            <person name="Kono T."/>
            <person name="Macchietto M."/>
            <person name="Millas R."/>
            <person name="McGilp L."/>
            <person name="Shao M."/>
            <person name="Duquette J."/>
            <person name="Hirsch C.N."/>
            <person name="Kimball J."/>
        </authorList>
    </citation>
    <scope>NUCLEOTIDE SEQUENCE</scope>
    <source>
        <tissue evidence="1">Fresh leaf tissue</tissue>
    </source>
</reference>
<name>A0A8J5SGV6_ZIZPA</name>
<proteinExistence type="predicted"/>
<dbReference type="EMBL" id="JAAALK010000283">
    <property type="protein sequence ID" value="KAG8075896.1"/>
    <property type="molecule type" value="Genomic_DNA"/>
</dbReference>
<gene>
    <name evidence="1" type="ORF">GUJ93_ZPchr0006g45705</name>
</gene>
<sequence length="82" mass="9421">MVKCSISKLRVLGNKAQHRANNDHKMMHKLFHLDSNTTMLIRMTNLGKCVMFVGEYNGGLVISTQYLDTLDLMPNTIYFKND</sequence>
<accession>A0A8J5SGV6</accession>
<dbReference type="OrthoDB" id="730275at2759"/>
<dbReference type="Proteomes" id="UP000729402">
    <property type="component" value="Unassembled WGS sequence"/>
</dbReference>
<organism evidence="1 2">
    <name type="scientific">Zizania palustris</name>
    <name type="common">Northern wild rice</name>
    <dbReference type="NCBI Taxonomy" id="103762"/>
    <lineage>
        <taxon>Eukaryota</taxon>
        <taxon>Viridiplantae</taxon>
        <taxon>Streptophyta</taxon>
        <taxon>Embryophyta</taxon>
        <taxon>Tracheophyta</taxon>
        <taxon>Spermatophyta</taxon>
        <taxon>Magnoliopsida</taxon>
        <taxon>Liliopsida</taxon>
        <taxon>Poales</taxon>
        <taxon>Poaceae</taxon>
        <taxon>BOP clade</taxon>
        <taxon>Oryzoideae</taxon>
        <taxon>Oryzeae</taxon>
        <taxon>Zizaniinae</taxon>
        <taxon>Zizania</taxon>
    </lineage>
</organism>
<dbReference type="AlphaFoldDB" id="A0A8J5SGV6"/>
<comment type="caution">
    <text evidence="1">The sequence shown here is derived from an EMBL/GenBank/DDBJ whole genome shotgun (WGS) entry which is preliminary data.</text>
</comment>